<evidence type="ECO:0000256" key="5">
    <source>
        <dbReference type="SAM" id="SignalP"/>
    </source>
</evidence>
<name>A0AAD5PRF0_9CRUS</name>
<gene>
    <name evidence="6" type="ORF">GHT06_016397</name>
</gene>
<dbReference type="EMBL" id="WJBH02000006">
    <property type="protein sequence ID" value="KAI9556607.1"/>
    <property type="molecule type" value="Genomic_DNA"/>
</dbReference>
<keyword evidence="4" id="KW-0175">Coiled coil</keyword>
<feature type="binding site" evidence="3">
    <location>
        <position position="535"/>
    </location>
    <ligand>
        <name>L-glutamate</name>
        <dbReference type="ChEBI" id="CHEBI:29985"/>
    </ligand>
</feature>
<dbReference type="Gene3D" id="3.60.20.40">
    <property type="match status" value="1"/>
</dbReference>
<feature type="binding site" evidence="3">
    <location>
        <begin position="511"/>
        <end position="513"/>
    </location>
    <ligand>
        <name>L-glutamate</name>
        <dbReference type="ChEBI" id="CHEBI:29985"/>
    </ligand>
</feature>
<dbReference type="PANTHER" id="PTHR11686">
    <property type="entry name" value="GAMMA GLUTAMYL TRANSPEPTIDASE"/>
    <property type="match status" value="1"/>
</dbReference>
<dbReference type="Pfam" id="PF01019">
    <property type="entry name" value="G_glu_transpept"/>
    <property type="match status" value="1"/>
</dbReference>
<accession>A0AAD5PRF0</accession>
<evidence type="ECO:0000256" key="3">
    <source>
        <dbReference type="PIRSR" id="PIRSR600101-2"/>
    </source>
</evidence>
<dbReference type="FunFam" id="1.10.246.130:FF:000001">
    <property type="entry name" value="Gamma-glutamyltransferase 5 isoform 1"/>
    <property type="match status" value="1"/>
</dbReference>
<evidence type="ECO:0000256" key="2">
    <source>
        <dbReference type="PIRSR" id="PIRSR600101-1"/>
    </source>
</evidence>
<dbReference type="GO" id="GO:0006751">
    <property type="term" value="P:glutathione catabolic process"/>
    <property type="evidence" value="ECO:0007669"/>
    <property type="project" value="InterPro"/>
</dbReference>
<feature type="coiled-coil region" evidence="4">
    <location>
        <begin position="40"/>
        <end position="67"/>
    </location>
</feature>
<dbReference type="InterPro" id="IPR043137">
    <property type="entry name" value="GGT_ssub_C"/>
</dbReference>
<keyword evidence="7" id="KW-1185">Reference proteome</keyword>
<protein>
    <submittedName>
        <fullName evidence="6">Uncharacterized protein</fullName>
    </submittedName>
</protein>
<organism evidence="6 7">
    <name type="scientific">Daphnia sinensis</name>
    <dbReference type="NCBI Taxonomy" id="1820382"/>
    <lineage>
        <taxon>Eukaryota</taxon>
        <taxon>Metazoa</taxon>
        <taxon>Ecdysozoa</taxon>
        <taxon>Arthropoda</taxon>
        <taxon>Crustacea</taxon>
        <taxon>Branchiopoda</taxon>
        <taxon>Diplostraca</taxon>
        <taxon>Cladocera</taxon>
        <taxon>Anomopoda</taxon>
        <taxon>Daphniidae</taxon>
        <taxon>Daphnia</taxon>
        <taxon>Daphnia similis group</taxon>
    </lineage>
</organism>
<evidence type="ECO:0000256" key="4">
    <source>
        <dbReference type="SAM" id="Coils"/>
    </source>
</evidence>
<evidence type="ECO:0000313" key="7">
    <source>
        <dbReference type="Proteomes" id="UP000820818"/>
    </source>
</evidence>
<dbReference type="PRINTS" id="PR01210">
    <property type="entry name" value="GGTRANSPTASE"/>
</dbReference>
<feature type="chain" id="PRO_5041915645" evidence="5">
    <location>
        <begin position="28"/>
        <end position="690"/>
    </location>
</feature>
<reference evidence="6 7" key="1">
    <citation type="submission" date="2022-05" db="EMBL/GenBank/DDBJ databases">
        <title>A multi-omics perspective on studying reproductive biology in Daphnia sinensis.</title>
        <authorList>
            <person name="Jia J."/>
        </authorList>
    </citation>
    <scope>NUCLEOTIDE SEQUENCE [LARGE SCALE GENOMIC DNA]</scope>
    <source>
        <strain evidence="6 7">WSL</strain>
    </source>
</reference>
<dbReference type="GO" id="GO:0036374">
    <property type="term" value="F:glutathione hydrolase activity"/>
    <property type="evidence" value="ECO:0007669"/>
    <property type="project" value="InterPro"/>
</dbReference>
<keyword evidence="1" id="KW-0800">Toxin</keyword>
<evidence type="ECO:0000313" key="6">
    <source>
        <dbReference type="EMBL" id="KAI9556607.1"/>
    </source>
</evidence>
<dbReference type="GO" id="GO:0005886">
    <property type="term" value="C:plasma membrane"/>
    <property type="evidence" value="ECO:0007669"/>
    <property type="project" value="TreeGrafter"/>
</dbReference>
<dbReference type="Proteomes" id="UP000820818">
    <property type="component" value="Linkage Group LG6"/>
</dbReference>
<evidence type="ECO:0000256" key="1">
    <source>
        <dbReference type="ARBA" id="ARBA00084097"/>
    </source>
</evidence>
<feature type="binding site" evidence="3">
    <location>
        <position position="216"/>
    </location>
    <ligand>
        <name>L-glutamate</name>
        <dbReference type="ChEBI" id="CHEBI:29985"/>
    </ligand>
</feature>
<feature type="binding site" evidence="3">
    <location>
        <begin position="563"/>
        <end position="564"/>
    </location>
    <ligand>
        <name>L-glutamate</name>
        <dbReference type="ChEBI" id="CHEBI:29985"/>
    </ligand>
</feature>
<dbReference type="PANTHER" id="PTHR11686:SF9">
    <property type="entry name" value="RE13973P"/>
    <property type="match status" value="1"/>
</dbReference>
<dbReference type="SUPFAM" id="SSF56235">
    <property type="entry name" value="N-terminal nucleophile aminohydrolases (Ntn hydrolases)"/>
    <property type="match status" value="1"/>
</dbReference>
<comment type="caution">
    <text evidence="6">The sequence shown here is derived from an EMBL/GenBank/DDBJ whole genome shotgun (WGS) entry which is preliminary data.</text>
</comment>
<dbReference type="AlphaFoldDB" id="A0AAD5PRF0"/>
<dbReference type="InterPro" id="IPR043138">
    <property type="entry name" value="GGT_lsub"/>
</dbReference>
<dbReference type="Gene3D" id="1.10.246.130">
    <property type="match status" value="1"/>
</dbReference>
<keyword evidence="1" id="KW-1199">Hemostasis impairing toxin</keyword>
<feature type="signal peptide" evidence="5">
    <location>
        <begin position="1"/>
        <end position="27"/>
    </location>
</feature>
<dbReference type="NCBIfam" id="TIGR00066">
    <property type="entry name" value="g_glut_trans"/>
    <property type="match status" value="1"/>
</dbReference>
<dbReference type="FunFam" id="3.60.20.40:FF:000001">
    <property type="entry name" value="Gamma-glutamyltranspeptidase 1"/>
    <property type="match status" value="1"/>
</dbReference>
<proteinExistence type="predicted"/>
<keyword evidence="5" id="KW-0732">Signal</keyword>
<keyword evidence="1" id="KW-1202">Platelet aggregation activating toxin</keyword>
<feature type="binding site" evidence="3">
    <location>
        <position position="587"/>
    </location>
    <ligand>
        <name>L-glutamate</name>
        <dbReference type="ChEBI" id="CHEBI:29985"/>
    </ligand>
</feature>
<feature type="active site" description="Nucleophile" evidence="2">
    <location>
        <position position="493"/>
    </location>
</feature>
<sequence>MGLYSLLSTSFVIVITLLSHSNMNCQARPNSPSNSGQSDLELLIHEVKLMRNDLRNLKNHVEDIGNRLPGVDLSMVNKTDLANDIWTVLNRHLGSNKQDFEQPSQCLLGSILSLAVSGHDSWDGDTRTFGKKNKNFTPASPSKLGKYKTAAISSDSTPCSEIGRDIMAEGGNAMDAAIAALFCNGVVNPQSAGIGGGFHMTVYDPVTQTAKCLDARETAPLAATEGMYSSNAFLSQIGGLAVAVPGELAGYWDAHQTYGRLPWSRLVQPAIKLAENGVEVNDHLAMVLKLKAASIKAEPSMWIFLNESTGDVLQAGDTLKMHGLAKTLKEIAEHGVDIFYKGTIGIKVVEDIQRRGGIITKDDLLHYRTEWMEPIAIDLSDNLTLYSMPSPGSGVLVAYIMNMLDDRLPLKRDLPRSLDPLTYHRITEAFKHAFAQRTKLGDPRFVPDVYQLSETLASKRFADETFEKFNDSYTSNDPAFYGAVIHNPDSKGTSHISVLDRDGLAVSVTTTVNTYFGAGFISEQTGIIMNNEMDDFSSPNTTNFFGVPPSPANFIRPGKRPLSSMTPTIVVDSDTGKVRSVIGAAGGTRITTSVVYTLIRNLWFGDNIKEAIDSYRIHHQLMPMDFQYEAGFPKTIVEGLRKRGHNVTEKVLRSAVYAISVESDGVIYANADYRKGGDVAGLDPVIDDIF</sequence>
<dbReference type="InterPro" id="IPR000101">
    <property type="entry name" value="GGT_peptidase"/>
</dbReference>
<dbReference type="InterPro" id="IPR029055">
    <property type="entry name" value="Ntn_hydrolases_N"/>
</dbReference>